<accession>A0ABN8EE34</accession>
<proteinExistence type="predicted"/>
<evidence type="ECO:0000256" key="3">
    <source>
        <dbReference type="ARBA" id="ARBA00022475"/>
    </source>
</evidence>
<evidence type="ECO:0000256" key="4">
    <source>
        <dbReference type="ARBA" id="ARBA00022614"/>
    </source>
</evidence>
<dbReference type="PANTHER" id="PTHR46473">
    <property type="entry name" value="GH08155P"/>
    <property type="match status" value="1"/>
</dbReference>
<keyword evidence="3" id="KW-1003">Cell membrane</keyword>
<reference evidence="15" key="1">
    <citation type="submission" date="2021-12" db="EMBL/GenBank/DDBJ databases">
        <authorList>
            <person name="King R."/>
        </authorList>
    </citation>
    <scope>NUCLEOTIDE SEQUENCE</scope>
</reference>
<dbReference type="SUPFAM" id="SSF52058">
    <property type="entry name" value="L domain-like"/>
    <property type="match status" value="1"/>
</dbReference>
<keyword evidence="5 13" id="KW-0812">Transmembrane</keyword>
<evidence type="ECO:0000256" key="13">
    <source>
        <dbReference type="SAM" id="Phobius"/>
    </source>
</evidence>
<name>A0ABN8EE34_CHISP</name>
<evidence type="ECO:0000256" key="12">
    <source>
        <dbReference type="ARBA" id="ARBA00023303"/>
    </source>
</evidence>
<keyword evidence="11" id="KW-1015">Disulfide bond</keyword>
<dbReference type="Pfam" id="PF13855">
    <property type="entry name" value="LRR_8"/>
    <property type="match status" value="1"/>
</dbReference>
<evidence type="ECO:0008006" key="17">
    <source>
        <dbReference type="Google" id="ProtNLM"/>
    </source>
</evidence>
<sequence>MWRISSSIALAIFVFWCTISESLTQLDGLTDAKPKRCSHERAYEMYGAYCVGLKLHEIPSLKSGIEILDFSENRLQELKADTFSSYTSLKYLYLAENQMYNIDKDAFAPLGYLQTLDLSNNVIFNLPQTIFQLPSLRKLYLKDNPLLHLSLPKLQLHKPINAPLELLDISNCKILVLPNWGPLPHLIHYNISHNPLSILEPSHFAAMCKLEKVDLTSAIDNLPYCGLKPTIIWLQEKRVYFQLEDYSKLNAKEFNDCPAATEGFGVLNATHQQCKALHLQFQNHKTSRRTWLNVAGGLAGFLIGFILLLYLMHRHNVSQTKTKAEKMKKAIPTNDSDNQAMVPILNELNDVSRL</sequence>
<dbReference type="PANTHER" id="PTHR46473:SF10">
    <property type="entry name" value="LD45603P-RELATED"/>
    <property type="match status" value="1"/>
</dbReference>
<evidence type="ECO:0000313" key="15">
    <source>
        <dbReference type="EMBL" id="CAH0690664.1"/>
    </source>
</evidence>
<dbReference type="Proteomes" id="UP001153292">
    <property type="component" value="Chromosome 4"/>
</dbReference>
<dbReference type="Gene3D" id="3.80.10.10">
    <property type="entry name" value="Ribonuclease Inhibitor"/>
    <property type="match status" value="2"/>
</dbReference>
<keyword evidence="6 14" id="KW-0732">Signal</keyword>
<keyword evidence="2" id="KW-0813">Transport</keyword>
<comment type="subcellular location">
    <subcellularLocation>
        <location evidence="1">Cell membrane</location>
        <topology evidence="1">Single-pass membrane protein</topology>
    </subcellularLocation>
</comment>
<keyword evidence="8 13" id="KW-1133">Transmembrane helix</keyword>
<evidence type="ECO:0000256" key="8">
    <source>
        <dbReference type="ARBA" id="ARBA00022989"/>
    </source>
</evidence>
<gene>
    <name evidence="15" type="ORF">CHILSU_LOCUS8682</name>
</gene>
<evidence type="ECO:0000256" key="14">
    <source>
        <dbReference type="SAM" id="SignalP"/>
    </source>
</evidence>
<feature type="signal peptide" evidence="14">
    <location>
        <begin position="1"/>
        <end position="24"/>
    </location>
</feature>
<keyword evidence="12" id="KW-0407">Ion channel</keyword>
<dbReference type="InterPro" id="IPR003591">
    <property type="entry name" value="Leu-rich_rpt_typical-subtyp"/>
</dbReference>
<evidence type="ECO:0000256" key="1">
    <source>
        <dbReference type="ARBA" id="ARBA00004162"/>
    </source>
</evidence>
<keyword evidence="9" id="KW-0406">Ion transport</keyword>
<dbReference type="SMART" id="SM00369">
    <property type="entry name" value="LRR_TYP"/>
    <property type="match status" value="4"/>
</dbReference>
<evidence type="ECO:0000256" key="5">
    <source>
        <dbReference type="ARBA" id="ARBA00022692"/>
    </source>
</evidence>
<dbReference type="InterPro" id="IPR032675">
    <property type="entry name" value="LRR_dom_sf"/>
</dbReference>
<evidence type="ECO:0000256" key="2">
    <source>
        <dbReference type="ARBA" id="ARBA00022448"/>
    </source>
</evidence>
<dbReference type="InterPro" id="IPR001611">
    <property type="entry name" value="Leu-rich_rpt"/>
</dbReference>
<keyword evidence="10 13" id="KW-0472">Membrane</keyword>
<evidence type="ECO:0000256" key="6">
    <source>
        <dbReference type="ARBA" id="ARBA00022729"/>
    </source>
</evidence>
<dbReference type="EMBL" id="OU963897">
    <property type="protein sequence ID" value="CAH0690664.1"/>
    <property type="molecule type" value="Genomic_DNA"/>
</dbReference>
<evidence type="ECO:0000313" key="16">
    <source>
        <dbReference type="Proteomes" id="UP001153292"/>
    </source>
</evidence>
<dbReference type="InterPro" id="IPR051432">
    <property type="entry name" value="KCNMA1_auxiliary"/>
</dbReference>
<evidence type="ECO:0000256" key="11">
    <source>
        <dbReference type="ARBA" id="ARBA00023157"/>
    </source>
</evidence>
<organism evidence="15 16">
    <name type="scientific">Chilo suppressalis</name>
    <name type="common">Asiatic rice borer moth</name>
    <dbReference type="NCBI Taxonomy" id="168631"/>
    <lineage>
        <taxon>Eukaryota</taxon>
        <taxon>Metazoa</taxon>
        <taxon>Ecdysozoa</taxon>
        <taxon>Arthropoda</taxon>
        <taxon>Hexapoda</taxon>
        <taxon>Insecta</taxon>
        <taxon>Pterygota</taxon>
        <taxon>Neoptera</taxon>
        <taxon>Endopterygota</taxon>
        <taxon>Lepidoptera</taxon>
        <taxon>Glossata</taxon>
        <taxon>Ditrysia</taxon>
        <taxon>Pyraloidea</taxon>
        <taxon>Crambidae</taxon>
        <taxon>Crambinae</taxon>
        <taxon>Chilo</taxon>
    </lineage>
</organism>
<evidence type="ECO:0000256" key="7">
    <source>
        <dbReference type="ARBA" id="ARBA00022737"/>
    </source>
</evidence>
<evidence type="ECO:0000256" key="10">
    <source>
        <dbReference type="ARBA" id="ARBA00023136"/>
    </source>
</evidence>
<protein>
    <recommendedName>
        <fullName evidence="17">LRRCT domain-containing protein</fullName>
    </recommendedName>
</protein>
<keyword evidence="4" id="KW-0433">Leucine-rich repeat</keyword>
<dbReference type="PROSITE" id="PS51450">
    <property type="entry name" value="LRR"/>
    <property type="match status" value="1"/>
</dbReference>
<keyword evidence="16" id="KW-1185">Reference proteome</keyword>
<feature type="transmembrane region" description="Helical" evidence="13">
    <location>
        <begin position="291"/>
        <end position="311"/>
    </location>
</feature>
<evidence type="ECO:0000256" key="9">
    <source>
        <dbReference type="ARBA" id="ARBA00023065"/>
    </source>
</evidence>
<feature type="chain" id="PRO_5045118183" description="LRRCT domain-containing protein" evidence="14">
    <location>
        <begin position="25"/>
        <end position="354"/>
    </location>
</feature>
<keyword evidence="7" id="KW-0677">Repeat</keyword>